<sequence>MDGHVRLRSSTGHRCMLGLTLLLLLFEVIVSRLCNCLINMVDGFHTLYILLHLSLQQHWGGYTPPHSSPYLPPSPDTSSSNSHSTSHPNPSSSPLSTARPNLTKMSAAPISTRDSTSVLSCSSVTPRLQPFGSLVSALLLSSLCVSVTLEILNHVFQPHPIQRPVLATVTSALSLLFNTAVLGLTWAQPFGAAGSTSTTTPPDSGSDERAVAKVTEDELASGTLRDGSLLFCNPAAPSVLDPDVDSVTLPESLGSNHHEMSPSSEPRGLEEPRNEPPQSKARDLELTDLSSQVPMNTCCVGHTGNPANLRVPPLSILYKVPPRVQQSSCLQVHATVLRDLLCPCLALANALTALLGSPDCHHPQELCSSLVYLDPAFSMVAVLVLLAYALPEVHRLGLLLLQSCPPGLSVPELRRRLLAGHGVEGVHELHLWQLTERCLVASVHVHVNTRCWWEGPDKVVAGVTETLRSAGVTMCTVQPEFATENLNGETVLPAVPGNLVEDWPCSLPCRKECLKKMCCVPLTEVGMADQAPSSGDVEEKAPQAVIIENTFL</sequence>
<dbReference type="OrthoDB" id="29444at2759"/>
<feature type="chain" id="PRO_5035482341" evidence="4">
    <location>
        <begin position="32"/>
        <end position="552"/>
    </location>
</feature>
<organism evidence="6 7">
    <name type="scientific">Clupea harengus</name>
    <name type="common">Atlantic herring</name>
    <dbReference type="NCBI Taxonomy" id="7950"/>
    <lineage>
        <taxon>Eukaryota</taxon>
        <taxon>Metazoa</taxon>
        <taxon>Chordata</taxon>
        <taxon>Craniata</taxon>
        <taxon>Vertebrata</taxon>
        <taxon>Euteleostomi</taxon>
        <taxon>Actinopterygii</taxon>
        <taxon>Neopterygii</taxon>
        <taxon>Teleostei</taxon>
        <taxon>Clupei</taxon>
        <taxon>Clupeiformes</taxon>
        <taxon>Clupeoidei</taxon>
        <taxon>Clupeidae</taxon>
        <taxon>Clupea</taxon>
    </lineage>
</organism>
<keyword evidence="6" id="KW-1185">Reference proteome</keyword>
<dbReference type="GeneID" id="122133157"/>
<keyword evidence="2" id="KW-0862">Zinc</keyword>
<feature type="compositionally biased region" description="Pro residues" evidence="3">
    <location>
        <begin position="66"/>
        <end position="75"/>
    </location>
</feature>
<dbReference type="RefSeq" id="XP_042564608.1">
    <property type="nucleotide sequence ID" value="XM_042708674.1"/>
</dbReference>
<dbReference type="AlphaFoldDB" id="A0A8M1KQE2"/>
<feature type="region of interest" description="Disordered" evidence="3">
    <location>
        <begin position="193"/>
        <end position="212"/>
    </location>
</feature>
<reference evidence="7" key="1">
    <citation type="submission" date="2025-08" db="UniProtKB">
        <authorList>
            <consortium name="RefSeq"/>
        </authorList>
    </citation>
    <scope>IDENTIFICATION</scope>
</reference>
<evidence type="ECO:0000313" key="6">
    <source>
        <dbReference type="Proteomes" id="UP000515152"/>
    </source>
</evidence>
<evidence type="ECO:0000256" key="3">
    <source>
        <dbReference type="SAM" id="MobiDB-lite"/>
    </source>
</evidence>
<feature type="compositionally biased region" description="Basic and acidic residues" evidence="3">
    <location>
        <begin position="267"/>
        <end position="282"/>
    </location>
</feature>
<dbReference type="Proteomes" id="UP000515152">
    <property type="component" value="Chromosome 9"/>
</dbReference>
<accession>A0A8M1KQE2</accession>
<feature type="compositionally biased region" description="Low complexity" evidence="3">
    <location>
        <begin position="194"/>
        <end position="204"/>
    </location>
</feature>
<dbReference type="GO" id="GO:0005385">
    <property type="term" value="F:zinc ion transmembrane transporter activity"/>
    <property type="evidence" value="ECO:0007669"/>
    <property type="project" value="TreeGrafter"/>
</dbReference>
<protein>
    <submittedName>
        <fullName evidence="7">Zinc transporter 1</fullName>
    </submittedName>
</protein>
<dbReference type="GO" id="GO:0016020">
    <property type="term" value="C:membrane"/>
    <property type="evidence" value="ECO:0007669"/>
    <property type="project" value="TreeGrafter"/>
</dbReference>
<keyword evidence="4" id="KW-0732">Signal</keyword>
<name>A0A8M1KQE2_CLUHA</name>
<dbReference type="GO" id="GO:0010312">
    <property type="term" value="P:detoxification of zinc ion"/>
    <property type="evidence" value="ECO:0007669"/>
    <property type="project" value="TreeGrafter"/>
</dbReference>
<evidence type="ECO:0000313" key="7">
    <source>
        <dbReference type="RefSeq" id="XP_042564608.1"/>
    </source>
</evidence>
<feature type="region of interest" description="Disordered" evidence="3">
    <location>
        <begin position="66"/>
        <end position="100"/>
    </location>
</feature>
<dbReference type="InterPro" id="IPR027470">
    <property type="entry name" value="Cation_efflux_CTD"/>
</dbReference>
<dbReference type="PANTHER" id="PTHR45820">
    <property type="entry name" value="FI23527P1"/>
    <property type="match status" value="1"/>
</dbReference>
<evidence type="ECO:0000259" key="5">
    <source>
        <dbReference type="Pfam" id="PF16916"/>
    </source>
</evidence>
<feature type="domain" description="Cation efflux protein cytoplasmic" evidence="5">
    <location>
        <begin position="405"/>
        <end position="479"/>
    </location>
</feature>
<feature type="compositionally biased region" description="Low complexity" evidence="3">
    <location>
        <begin position="76"/>
        <end position="96"/>
    </location>
</feature>
<evidence type="ECO:0000256" key="1">
    <source>
        <dbReference type="ARBA" id="ARBA00008873"/>
    </source>
</evidence>
<comment type="similarity">
    <text evidence="1">Belongs to the cation diffusion facilitator (CDF) transporter (TC 2.A.4) family. SLC30A subfamily.</text>
</comment>
<dbReference type="GO" id="GO:0005783">
    <property type="term" value="C:endoplasmic reticulum"/>
    <property type="evidence" value="ECO:0007669"/>
    <property type="project" value="TreeGrafter"/>
</dbReference>
<feature type="signal peptide" evidence="4">
    <location>
        <begin position="1"/>
        <end position="31"/>
    </location>
</feature>
<dbReference type="GO" id="GO:0019855">
    <property type="term" value="F:calcium channel inhibitor activity"/>
    <property type="evidence" value="ECO:0007669"/>
    <property type="project" value="TreeGrafter"/>
</dbReference>
<dbReference type="GO" id="GO:0006882">
    <property type="term" value="P:intracellular zinc ion homeostasis"/>
    <property type="evidence" value="ECO:0007669"/>
    <property type="project" value="TreeGrafter"/>
</dbReference>
<evidence type="ECO:0000256" key="4">
    <source>
        <dbReference type="SAM" id="SignalP"/>
    </source>
</evidence>
<dbReference type="GO" id="GO:0005794">
    <property type="term" value="C:Golgi apparatus"/>
    <property type="evidence" value="ECO:0007669"/>
    <property type="project" value="TreeGrafter"/>
</dbReference>
<gene>
    <name evidence="7" type="primary">LOC122133157</name>
</gene>
<feature type="region of interest" description="Disordered" evidence="3">
    <location>
        <begin position="242"/>
        <end position="282"/>
    </location>
</feature>
<dbReference type="Pfam" id="PF16916">
    <property type="entry name" value="ZT_dimer"/>
    <property type="match status" value="1"/>
</dbReference>
<dbReference type="PANTHER" id="PTHR45820:SF6">
    <property type="entry name" value="ZINC_CADMIUM RESISTANCE PROTEIN-LIKE"/>
    <property type="match status" value="1"/>
</dbReference>
<dbReference type="KEGG" id="char:122133157"/>
<evidence type="ECO:0000256" key="2">
    <source>
        <dbReference type="ARBA" id="ARBA00022833"/>
    </source>
</evidence>
<proteinExistence type="inferred from homology"/>